<feature type="region of interest" description="Disordered" evidence="1">
    <location>
        <begin position="197"/>
        <end position="231"/>
    </location>
</feature>
<reference evidence="2 3" key="1">
    <citation type="submission" date="2024-08" db="EMBL/GenBank/DDBJ databases">
        <authorList>
            <person name="Will J Nash"/>
            <person name="Angela Man"/>
            <person name="Seanna McTaggart"/>
            <person name="Kendall Baker"/>
            <person name="Tom Barker"/>
            <person name="Leah Catchpole"/>
            <person name="Alex Durrant"/>
            <person name="Karim Gharbi"/>
            <person name="Naomi Irish"/>
            <person name="Gemy Kaithakottil"/>
            <person name="Debby Ku"/>
            <person name="Aaliyah Providence"/>
            <person name="Felix Shaw"/>
            <person name="David Swarbreck"/>
            <person name="Chris Watkins"/>
            <person name="Ann M. McCartney"/>
            <person name="Giulio Formenti"/>
            <person name="Alice Mouton"/>
            <person name="Noel Vella"/>
            <person name="Bjorn M von Reumont"/>
            <person name="Adriana Vella"/>
            <person name="Wilfried Haerty"/>
        </authorList>
    </citation>
    <scope>NUCLEOTIDE SEQUENCE [LARGE SCALE GENOMIC DNA]</scope>
</reference>
<dbReference type="InterPro" id="IPR028043">
    <property type="entry name" value="PAAT-like"/>
</dbReference>
<gene>
    <name evidence="2" type="ORF">XYLVIOL_LOCUS2861</name>
</gene>
<evidence type="ECO:0000313" key="3">
    <source>
        <dbReference type="Proteomes" id="UP001642520"/>
    </source>
</evidence>
<comment type="caution">
    <text evidence="2">The sequence shown here is derived from an EMBL/GenBank/DDBJ whole genome shotgun (WGS) entry which is preliminary data.</text>
</comment>
<dbReference type="EMBL" id="CAXAJV020001288">
    <property type="protein sequence ID" value="CAL7937696.1"/>
    <property type="molecule type" value="Genomic_DNA"/>
</dbReference>
<dbReference type="PANTHER" id="PTHR14787:SF1">
    <property type="entry name" value="ATPASE PAAT"/>
    <property type="match status" value="1"/>
</dbReference>
<name>A0ABP1NDQ4_XYLVO</name>
<protein>
    <submittedName>
        <fullName evidence="2">Uncharacterized protein</fullName>
    </submittedName>
</protein>
<evidence type="ECO:0000256" key="1">
    <source>
        <dbReference type="SAM" id="MobiDB-lite"/>
    </source>
</evidence>
<dbReference type="PANTHER" id="PTHR14787">
    <property type="entry name" value="C10ORF188 FAMILY MEMBER"/>
    <property type="match status" value="1"/>
</dbReference>
<accession>A0ABP1NDQ4</accession>
<keyword evidence="3" id="KW-1185">Reference proteome</keyword>
<proteinExistence type="predicted"/>
<evidence type="ECO:0000313" key="2">
    <source>
        <dbReference type="EMBL" id="CAL7937696.1"/>
    </source>
</evidence>
<organism evidence="2 3">
    <name type="scientific">Xylocopa violacea</name>
    <name type="common">Violet carpenter bee</name>
    <name type="synonym">Apis violacea</name>
    <dbReference type="NCBI Taxonomy" id="135666"/>
    <lineage>
        <taxon>Eukaryota</taxon>
        <taxon>Metazoa</taxon>
        <taxon>Ecdysozoa</taxon>
        <taxon>Arthropoda</taxon>
        <taxon>Hexapoda</taxon>
        <taxon>Insecta</taxon>
        <taxon>Pterygota</taxon>
        <taxon>Neoptera</taxon>
        <taxon>Endopterygota</taxon>
        <taxon>Hymenoptera</taxon>
        <taxon>Apocrita</taxon>
        <taxon>Aculeata</taxon>
        <taxon>Apoidea</taxon>
        <taxon>Anthophila</taxon>
        <taxon>Apidae</taxon>
        <taxon>Xylocopa</taxon>
        <taxon>Xylocopa</taxon>
    </lineage>
</organism>
<dbReference type="Pfam" id="PF14958">
    <property type="entry name" value="PAAT-like"/>
    <property type="match status" value="1"/>
</dbReference>
<sequence length="289" mass="33217">MELLDDRQVNVSSLPLDANSLQISCNWQITNNKQFCDAFKAAASPQEFEKTNFEDVVSLETCICLEPAEFNSEPCMLDIKLTKGQRISQIAVVSEAYVLEFFKQCGEYETTKFAELVDEFEDNSVYFAETAILPQTTEASIKFTKTKTKNTGLWIYGIRLYLTEPRDESKNFSTEIFNPEIIKNFLAKFNFNDEGNDTTNGVQSHYTKTANSKSKSTQDNNGKEVAQSTDENTVTSNKDIIMYIDKKFQDMEARMMKRIDEMEQRTNQKLDIILNKLEIQCRPSFRTTQ</sequence>
<dbReference type="Proteomes" id="UP001642520">
    <property type="component" value="Unassembled WGS sequence"/>
</dbReference>